<feature type="compositionally biased region" description="Polar residues" evidence="8">
    <location>
        <begin position="640"/>
        <end position="655"/>
    </location>
</feature>
<dbReference type="AlphaFoldDB" id="A0A5J5BCJ4"/>
<feature type="transmembrane region" description="Helical" evidence="9">
    <location>
        <begin position="600"/>
        <end position="621"/>
    </location>
</feature>
<feature type="region of interest" description="Disordered" evidence="8">
    <location>
        <begin position="639"/>
        <end position="662"/>
    </location>
</feature>
<dbReference type="Gene3D" id="1.25.40.20">
    <property type="entry name" value="Ankyrin repeat-containing domain"/>
    <property type="match status" value="2"/>
</dbReference>
<dbReference type="Pfam" id="PF00023">
    <property type="entry name" value="Ank"/>
    <property type="match status" value="1"/>
</dbReference>
<keyword evidence="3" id="KW-0677">Repeat</keyword>
<dbReference type="InterPro" id="IPR026961">
    <property type="entry name" value="PGG_dom"/>
</dbReference>
<reference evidence="11 12" key="1">
    <citation type="submission" date="2019-09" db="EMBL/GenBank/DDBJ databases">
        <title>A chromosome-level genome assembly of the Chinese tupelo Nyssa sinensis.</title>
        <authorList>
            <person name="Yang X."/>
            <person name="Kang M."/>
            <person name="Yang Y."/>
            <person name="Xiong H."/>
            <person name="Wang M."/>
            <person name="Zhang Z."/>
            <person name="Wang Z."/>
            <person name="Wu H."/>
            <person name="Ma T."/>
            <person name="Liu J."/>
            <person name="Xi Z."/>
        </authorList>
    </citation>
    <scope>NUCLEOTIDE SEQUENCE [LARGE SCALE GENOMIC DNA]</scope>
    <source>
        <strain evidence="11">J267</strain>
        <tissue evidence="11">Leaf</tissue>
    </source>
</reference>
<dbReference type="SMART" id="SM00248">
    <property type="entry name" value="ANK"/>
    <property type="match status" value="8"/>
</dbReference>
<evidence type="ECO:0000256" key="3">
    <source>
        <dbReference type="ARBA" id="ARBA00022737"/>
    </source>
</evidence>
<evidence type="ECO:0000256" key="5">
    <source>
        <dbReference type="ARBA" id="ARBA00023043"/>
    </source>
</evidence>
<dbReference type="EMBL" id="CM018036">
    <property type="protein sequence ID" value="KAA8540374.1"/>
    <property type="molecule type" value="Genomic_DNA"/>
</dbReference>
<feature type="transmembrane region" description="Helical" evidence="9">
    <location>
        <begin position="567"/>
        <end position="588"/>
    </location>
</feature>
<evidence type="ECO:0000259" key="10">
    <source>
        <dbReference type="Pfam" id="PF13962"/>
    </source>
</evidence>
<sequence>MDLRLTEAIVRNDTTTFISLVQENESILEQRTANSMNTVLHLASRFGHPELVKEIVKLRPEMAMADNKKLETPLHEACRRGNENVLMLLLQTNPWVASKLNFVNQSALFIACSYGHLNVVNVLLNQSWLLDLDDDGDGVSSLHIAASKGRTDIVRKILDMCPNFAQKVDKNGFSPLHYACSRGHLEISTMLVRVNQDLALQFDNNGHTPLHLAAMNGNAAILKEFISIAPSSFHLLTKEGETVFHLIVRFNRYDAFICLAQVFKDTDLLHQPDQYGNTILHLAVTGGRYHIAEFIINEMTKKINFKNARGCTALDILDEAGNTSKTQNLKGVFRKAGGKRSTELSSITVSVEGFGHQPPNLERPSATRAEEVEMLSEFRIQLGNDKLFVNNEVNNQPIKHMPTSETETQSRVDLLQHQIGDTSDIPDDDISEPDTSSRRTENGNNRLHQHRHQSQKHRKELMELYKIRHEKQHKIYREALQNARNTIILVAILIATVTFSAGTNPPRGVHPDKDEKSMFARTKAFNIFTVSNSVALFVSLSIVIVLVSIIPFRRKPLMRLLATAHKVMWVAVSFMATAYVAAIWLIITHDQEMDWILEDVILFVCPGILGSVFIYLVVMLVRHQLRKLKWRKEKRKLNETAKTNKATAGNKVENQSNSSNSDVDSSLFLGYHAY</sequence>
<keyword evidence="4 9" id="KW-1133">Transmembrane helix</keyword>
<dbReference type="PROSITE" id="PS50297">
    <property type="entry name" value="ANK_REP_REGION"/>
    <property type="match status" value="3"/>
</dbReference>
<accession>A0A5J5BCJ4</accession>
<evidence type="ECO:0000256" key="2">
    <source>
        <dbReference type="ARBA" id="ARBA00022692"/>
    </source>
</evidence>
<dbReference type="PANTHER" id="PTHR24186:SF38">
    <property type="entry name" value="ANKYRIN REPEAT FAMILY PROTEIN"/>
    <property type="match status" value="1"/>
</dbReference>
<feature type="compositionally biased region" description="Basic residues" evidence="8">
    <location>
        <begin position="447"/>
        <end position="458"/>
    </location>
</feature>
<dbReference type="PROSITE" id="PS50088">
    <property type="entry name" value="ANK_REPEAT"/>
    <property type="match status" value="3"/>
</dbReference>
<evidence type="ECO:0000313" key="11">
    <source>
        <dbReference type="EMBL" id="KAA8540374.1"/>
    </source>
</evidence>
<keyword evidence="12" id="KW-1185">Reference proteome</keyword>
<evidence type="ECO:0000256" key="1">
    <source>
        <dbReference type="ARBA" id="ARBA00004141"/>
    </source>
</evidence>
<feature type="domain" description="PGG" evidence="10">
    <location>
        <begin position="478"/>
        <end position="585"/>
    </location>
</feature>
<dbReference type="Proteomes" id="UP000325577">
    <property type="component" value="Linkage Group LG13"/>
</dbReference>
<dbReference type="GO" id="GO:0005886">
    <property type="term" value="C:plasma membrane"/>
    <property type="evidence" value="ECO:0007669"/>
    <property type="project" value="TreeGrafter"/>
</dbReference>
<dbReference type="Pfam" id="PF12796">
    <property type="entry name" value="Ank_2"/>
    <property type="match status" value="2"/>
</dbReference>
<evidence type="ECO:0000256" key="9">
    <source>
        <dbReference type="SAM" id="Phobius"/>
    </source>
</evidence>
<gene>
    <name evidence="11" type="ORF">F0562_024707</name>
</gene>
<dbReference type="PANTHER" id="PTHR24186">
    <property type="entry name" value="PROTEIN PHOSPHATASE 1 REGULATORY SUBUNIT"/>
    <property type="match status" value="1"/>
</dbReference>
<keyword evidence="6 9" id="KW-0472">Membrane</keyword>
<dbReference type="OrthoDB" id="20872at2759"/>
<evidence type="ECO:0000256" key="6">
    <source>
        <dbReference type="ARBA" id="ARBA00023136"/>
    </source>
</evidence>
<dbReference type="SUPFAM" id="SSF48403">
    <property type="entry name" value="Ankyrin repeat"/>
    <property type="match status" value="2"/>
</dbReference>
<evidence type="ECO:0000313" key="12">
    <source>
        <dbReference type="Proteomes" id="UP000325577"/>
    </source>
</evidence>
<feature type="repeat" description="ANK" evidence="7">
    <location>
        <begin position="171"/>
        <end position="203"/>
    </location>
</feature>
<evidence type="ECO:0000256" key="7">
    <source>
        <dbReference type="PROSITE-ProRule" id="PRU00023"/>
    </source>
</evidence>
<feature type="repeat" description="ANK" evidence="7">
    <location>
        <begin position="205"/>
        <end position="227"/>
    </location>
</feature>
<comment type="subcellular location">
    <subcellularLocation>
        <location evidence="1">Membrane</location>
        <topology evidence="1">Multi-pass membrane protein</topology>
    </subcellularLocation>
</comment>
<feature type="transmembrane region" description="Helical" evidence="9">
    <location>
        <begin position="524"/>
        <end position="547"/>
    </location>
</feature>
<name>A0A5J5BCJ4_9ASTE</name>
<keyword evidence="5 7" id="KW-0040">ANK repeat</keyword>
<protein>
    <recommendedName>
        <fullName evidence="10">PGG domain-containing protein</fullName>
    </recommendedName>
</protein>
<dbReference type="Pfam" id="PF13962">
    <property type="entry name" value="PGG"/>
    <property type="match status" value="1"/>
</dbReference>
<dbReference type="InterPro" id="IPR002110">
    <property type="entry name" value="Ankyrin_rpt"/>
</dbReference>
<evidence type="ECO:0000256" key="4">
    <source>
        <dbReference type="ARBA" id="ARBA00022989"/>
    </source>
</evidence>
<dbReference type="InterPro" id="IPR036770">
    <property type="entry name" value="Ankyrin_rpt-contain_sf"/>
</dbReference>
<evidence type="ECO:0000256" key="8">
    <source>
        <dbReference type="SAM" id="MobiDB-lite"/>
    </source>
</evidence>
<proteinExistence type="predicted"/>
<keyword evidence="2 9" id="KW-0812">Transmembrane</keyword>
<feature type="region of interest" description="Disordered" evidence="8">
    <location>
        <begin position="418"/>
        <end position="458"/>
    </location>
</feature>
<feature type="repeat" description="ANK" evidence="7">
    <location>
        <begin position="137"/>
        <end position="159"/>
    </location>
</feature>
<organism evidence="11 12">
    <name type="scientific">Nyssa sinensis</name>
    <dbReference type="NCBI Taxonomy" id="561372"/>
    <lineage>
        <taxon>Eukaryota</taxon>
        <taxon>Viridiplantae</taxon>
        <taxon>Streptophyta</taxon>
        <taxon>Embryophyta</taxon>
        <taxon>Tracheophyta</taxon>
        <taxon>Spermatophyta</taxon>
        <taxon>Magnoliopsida</taxon>
        <taxon>eudicotyledons</taxon>
        <taxon>Gunneridae</taxon>
        <taxon>Pentapetalae</taxon>
        <taxon>asterids</taxon>
        <taxon>Cornales</taxon>
        <taxon>Nyssaceae</taxon>
        <taxon>Nyssa</taxon>
    </lineage>
</organism>